<keyword evidence="6 7" id="KW-0472">Membrane</keyword>
<evidence type="ECO:0000259" key="8">
    <source>
        <dbReference type="Pfam" id="PF04239"/>
    </source>
</evidence>
<evidence type="ECO:0000256" key="4">
    <source>
        <dbReference type="ARBA" id="ARBA00022692"/>
    </source>
</evidence>
<name>R1CW57_9FIRM</name>
<reference evidence="9 10" key="1">
    <citation type="journal article" date="2015" name="Geomicrobiol. J.">
        <title>Caldisalinibacter kiritimatiensis gen. nov., sp. nov., a moderately thermohalophilic thiosulfate-reducing bacterium from a hypersaline microbial mat.</title>
        <authorList>
            <person name="Ben Hania W."/>
            <person name="Joseph M."/>
            <person name="Fiebig A."/>
            <person name="Bunk B."/>
            <person name="Klenk H.-P."/>
            <person name="Fardeau M.-L."/>
            <person name="Spring S."/>
        </authorList>
    </citation>
    <scope>NUCLEOTIDE SEQUENCE [LARGE SCALE GENOMIC DNA]</scope>
    <source>
        <strain evidence="9 10">L21-TH-D2</strain>
    </source>
</reference>
<keyword evidence="3" id="KW-1003">Cell membrane</keyword>
<comment type="subcellular location">
    <subcellularLocation>
        <location evidence="1">Cell membrane</location>
        <topology evidence="1">Multi-pass membrane protein</topology>
    </subcellularLocation>
</comment>
<feature type="transmembrane region" description="Helical" evidence="7">
    <location>
        <begin position="6"/>
        <end position="26"/>
    </location>
</feature>
<proteinExistence type="inferred from homology"/>
<dbReference type="InterPro" id="IPR007353">
    <property type="entry name" value="DUF421"/>
</dbReference>
<accession>R1CW57</accession>
<dbReference type="AlphaFoldDB" id="R1CW57"/>
<evidence type="ECO:0000256" key="6">
    <source>
        <dbReference type="ARBA" id="ARBA00023136"/>
    </source>
</evidence>
<sequence length="136" mass="16107">MKFNTYTILYILLFTTAIVYIIFRIIRVKRINKNKENHLYTEHKFRDVELSLLGERFIDTTTDKTPFKLEPNIDSLQLPLELILNGEILTENLKAIRKDNEWLNKTINKKRINNIEDIDYAVLDSTGKVHVENKID</sequence>
<evidence type="ECO:0000313" key="9">
    <source>
        <dbReference type="EMBL" id="EOD00869.1"/>
    </source>
</evidence>
<evidence type="ECO:0000256" key="2">
    <source>
        <dbReference type="ARBA" id="ARBA00006448"/>
    </source>
</evidence>
<dbReference type="PANTHER" id="PTHR34582:SF6">
    <property type="entry name" value="UPF0702 TRANSMEMBRANE PROTEIN YCAP"/>
    <property type="match status" value="1"/>
</dbReference>
<dbReference type="InterPro" id="IPR023090">
    <property type="entry name" value="UPF0702_alpha/beta_dom_sf"/>
</dbReference>
<comment type="similarity">
    <text evidence="2">Belongs to the UPF0702 family.</text>
</comment>
<keyword evidence="5 7" id="KW-1133">Transmembrane helix</keyword>
<dbReference type="RefSeq" id="WP_006311142.1">
    <property type="nucleotide sequence ID" value="NZ_ARZA01000109.1"/>
</dbReference>
<evidence type="ECO:0000256" key="5">
    <source>
        <dbReference type="ARBA" id="ARBA00022989"/>
    </source>
</evidence>
<dbReference type="Gene3D" id="3.30.240.20">
    <property type="entry name" value="bsu07140 like domains"/>
    <property type="match status" value="1"/>
</dbReference>
<dbReference type="PANTHER" id="PTHR34582">
    <property type="entry name" value="UPF0702 TRANSMEMBRANE PROTEIN YCAP"/>
    <property type="match status" value="1"/>
</dbReference>
<comment type="caution">
    <text evidence="9">The sequence shown here is derived from an EMBL/GenBank/DDBJ whole genome shotgun (WGS) entry which is preliminary data.</text>
</comment>
<dbReference type="Proteomes" id="UP000013378">
    <property type="component" value="Unassembled WGS sequence"/>
</dbReference>
<evidence type="ECO:0000313" key="10">
    <source>
        <dbReference type="Proteomes" id="UP000013378"/>
    </source>
</evidence>
<dbReference type="Pfam" id="PF04239">
    <property type="entry name" value="DUF421"/>
    <property type="match status" value="1"/>
</dbReference>
<dbReference type="OrthoDB" id="9778331at2"/>
<evidence type="ECO:0000256" key="1">
    <source>
        <dbReference type="ARBA" id="ARBA00004651"/>
    </source>
</evidence>
<dbReference type="GO" id="GO:0005886">
    <property type="term" value="C:plasma membrane"/>
    <property type="evidence" value="ECO:0007669"/>
    <property type="project" value="UniProtKB-SubCell"/>
</dbReference>
<organism evidence="9 10">
    <name type="scientific">Caldisalinibacter kiritimatiensis</name>
    <dbReference type="NCBI Taxonomy" id="1304284"/>
    <lineage>
        <taxon>Bacteria</taxon>
        <taxon>Bacillati</taxon>
        <taxon>Bacillota</taxon>
        <taxon>Tissierellia</taxon>
        <taxon>Tissierellales</taxon>
        <taxon>Thermohalobacteraceae</taxon>
        <taxon>Caldisalinibacter</taxon>
    </lineage>
</organism>
<keyword evidence="4 7" id="KW-0812">Transmembrane</keyword>
<dbReference type="EMBL" id="ARZA01000109">
    <property type="protein sequence ID" value="EOD00869.1"/>
    <property type="molecule type" value="Genomic_DNA"/>
</dbReference>
<evidence type="ECO:0000256" key="7">
    <source>
        <dbReference type="SAM" id="Phobius"/>
    </source>
</evidence>
<feature type="domain" description="YetF C-terminal" evidence="8">
    <location>
        <begin position="77"/>
        <end position="121"/>
    </location>
</feature>
<evidence type="ECO:0000256" key="3">
    <source>
        <dbReference type="ARBA" id="ARBA00022475"/>
    </source>
</evidence>
<keyword evidence="10" id="KW-1185">Reference proteome</keyword>
<gene>
    <name evidence="9" type="ORF">L21TH_1072</name>
</gene>
<protein>
    <recommendedName>
        <fullName evidence="8">YetF C-terminal domain-containing protein</fullName>
    </recommendedName>
</protein>